<evidence type="ECO:0000313" key="2">
    <source>
        <dbReference type="EMBL" id="KAK5978795.1"/>
    </source>
</evidence>
<protein>
    <submittedName>
        <fullName evidence="2">Uncharacterized protein</fullName>
    </submittedName>
</protein>
<dbReference type="EMBL" id="WIXE01008999">
    <property type="protein sequence ID" value="KAK5978795.1"/>
    <property type="molecule type" value="Genomic_DNA"/>
</dbReference>
<reference evidence="2 3" key="1">
    <citation type="submission" date="2019-10" db="EMBL/GenBank/DDBJ databases">
        <title>Assembly and Annotation for the nematode Trichostrongylus colubriformis.</title>
        <authorList>
            <person name="Martin J."/>
        </authorList>
    </citation>
    <scope>NUCLEOTIDE SEQUENCE [LARGE SCALE GENOMIC DNA]</scope>
    <source>
        <strain evidence="2">G859</strain>
        <tissue evidence="2">Whole worm</tissue>
    </source>
</reference>
<accession>A0AAN8FGY2</accession>
<keyword evidence="1" id="KW-0812">Transmembrane</keyword>
<gene>
    <name evidence="2" type="ORF">GCK32_001186</name>
</gene>
<keyword evidence="1" id="KW-1133">Transmembrane helix</keyword>
<dbReference type="Proteomes" id="UP001331761">
    <property type="component" value="Unassembled WGS sequence"/>
</dbReference>
<sequence length="332" mass="38311">MTSRMKRPRVYYVFITLIVSVSLLIHYVQKTFHVEKPEVILSERKFINLTVAKYGDDRILEELCFEGGCYLIKDSLIGPIIQFPSERKLIEKETNQVRASAVLSLPEKLVPSATDSRYWLVKRDMFAEGTLDFAIMGAALLSGCLPLNTSAPVDVLIVGLGSGTIANFIEYHYRRSNISILEKHKTLAYFLIQYFQIQPSPRLQVHLGDELEQMYTFSDEYEAKFHVVFYNMCPLLAHHTCPDEKTLPDQAIRSIVELVDEQGVFIANLITNDVDALSTYEKQKYRFDQYFNECILIKPSKVYNQVLSCTQGYHDFKLMKAVKDFIRKQEDE</sequence>
<proteinExistence type="predicted"/>
<organism evidence="2 3">
    <name type="scientific">Trichostrongylus colubriformis</name>
    <name type="common">Black scour worm</name>
    <dbReference type="NCBI Taxonomy" id="6319"/>
    <lineage>
        <taxon>Eukaryota</taxon>
        <taxon>Metazoa</taxon>
        <taxon>Ecdysozoa</taxon>
        <taxon>Nematoda</taxon>
        <taxon>Chromadorea</taxon>
        <taxon>Rhabditida</taxon>
        <taxon>Rhabditina</taxon>
        <taxon>Rhabditomorpha</taxon>
        <taxon>Strongyloidea</taxon>
        <taxon>Trichostrongylidae</taxon>
        <taxon>Trichostrongylus</taxon>
    </lineage>
</organism>
<name>A0AAN8FGY2_TRICO</name>
<dbReference type="InterPro" id="IPR029063">
    <property type="entry name" value="SAM-dependent_MTases_sf"/>
</dbReference>
<dbReference type="AlphaFoldDB" id="A0AAN8FGY2"/>
<keyword evidence="3" id="KW-1185">Reference proteome</keyword>
<dbReference type="SUPFAM" id="SSF53335">
    <property type="entry name" value="S-adenosyl-L-methionine-dependent methyltransferases"/>
    <property type="match status" value="1"/>
</dbReference>
<comment type="caution">
    <text evidence="2">The sequence shown here is derived from an EMBL/GenBank/DDBJ whole genome shotgun (WGS) entry which is preliminary data.</text>
</comment>
<evidence type="ECO:0000256" key="1">
    <source>
        <dbReference type="SAM" id="Phobius"/>
    </source>
</evidence>
<feature type="transmembrane region" description="Helical" evidence="1">
    <location>
        <begin position="9"/>
        <end position="28"/>
    </location>
</feature>
<dbReference type="Gene3D" id="3.40.50.150">
    <property type="entry name" value="Vaccinia Virus protein VP39"/>
    <property type="match status" value="1"/>
</dbReference>
<evidence type="ECO:0000313" key="3">
    <source>
        <dbReference type="Proteomes" id="UP001331761"/>
    </source>
</evidence>
<keyword evidence="1" id="KW-0472">Membrane</keyword>